<dbReference type="Gene3D" id="3.40.630.30">
    <property type="match status" value="1"/>
</dbReference>
<dbReference type="CDD" id="cd04301">
    <property type="entry name" value="NAT_SF"/>
    <property type="match status" value="1"/>
</dbReference>
<dbReference type="GO" id="GO:0016747">
    <property type="term" value="F:acyltransferase activity, transferring groups other than amino-acyl groups"/>
    <property type="evidence" value="ECO:0007669"/>
    <property type="project" value="InterPro"/>
</dbReference>
<feature type="domain" description="N-acetyltransferase" evidence="1">
    <location>
        <begin position="4"/>
        <end position="198"/>
    </location>
</feature>
<dbReference type="InterPro" id="IPR000182">
    <property type="entry name" value="GNAT_dom"/>
</dbReference>
<dbReference type="SUPFAM" id="SSF55729">
    <property type="entry name" value="Acyl-CoA N-acyltransferases (Nat)"/>
    <property type="match status" value="1"/>
</dbReference>
<evidence type="ECO:0000259" key="1">
    <source>
        <dbReference type="PROSITE" id="PS51186"/>
    </source>
</evidence>
<dbReference type="EMBL" id="RKLY01000031">
    <property type="protein sequence ID" value="TGD21844.1"/>
    <property type="molecule type" value="Genomic_DNA"/>
</dbReference>
<name>A0A4Z0JHP3_9LACO</name>
<dbReference type="Proteomes" id="UP000298021">
    <property type="component" value="Unassembled WGS sequence"/>
</dbReference>
<organism evidence="2 3">
    <name type="scientific">Companilactobacillus suantsaicola</name>
    <dbReference type="NCBI Taxonomy" id="2487723"/>
    <lineage>
        <taxon>Bacteria</taxon>
        <taxon>Bacillati</taxon>
        <taxon>Bacillota</taxon>
        <taxon>Bacilli</taxon>
        <taxon>Lactobacillales</taxon>
        <taxon>Lactobacillaceae</taxon>
        <taxon>Companilactobacillus</taxon>
    </lineage>
</organism>
<keyword evidence="3" id="KW-1185">Reference proteome</keyword>
<comment type="caution">
    <text evidence="2">The sequence shown here is derived from an EMBL/GenBank/DDBJ whole genome shotgun (WGS) entry which is preliminary data.</text>
</comment>
<dbReference type="OrthoDB" id="2243440at2"/>
<dbReference type="Pfam" id="PF00583">
    <property type="entry name" value="Acetyltransf_1"/>
    <property type="match status" value="1"/>
</dbReference>
<keyword evidence="2" id="KW-0808">Transferase</keyword>
<sequence>MSEIVIKELVKKDLDKVSEFASLGMGFDQYTENKLALKMYSRYVALSELAKSTLAIGAYMDNRLVGFIFARLDGQRKVQLNVGDKLLVKLLDSTIEKLDWTGLTKKYNAINQDMLSQLPEKSREITFFAVDPTITGRGIGTTLINTAEKYLHGPTYVLTDSNCNYQFYLHRGFKIFAQNDLKLEDDSPLTCYVLTKRL</sequence>
<dbReference type="PROSITE" id="PS51186">
    <property type="entry name" value="GNAT"/>
    <property type="match status" value="1"/>
</dbReference>
<evidence type="ECO:0000313" key="2">
    <source>
        <dbReference type="EMBL" id="TGD21844.1"/>
    </source>
</evidence>
<dbReference type="InterPro" id="IPR016181">
    <property type="entry name" value="Acyl_CoA_acyltransferase"/>
</dbReference>
<gene>
    <name evidence="2" type="ORF">EGT49_10380</name>
</gene>
<accession>A0A4Z0JHP3</accession>
<protein>
    <submittedName>
        <fullName evidence="2">GNAT family N-acetyltransferase</fullName>
    </submittedName>
</protein>
<dbReference type="AlphaFoldDB" id="A0A4Z0JHP3"/>
<evidence type="ECO:0000313" key="3">
    <source>
        <dbReference type="Proteomes" id="UP000298021"/>
    </source>
</evidence>
<reference evidence="2 3" key="1">
    <citation type="submission" date="2018-10" db="EMBL/GenBank/DDBJ databases">
        <title>Lactobacillus sp. R7 and Lactobacillus sp. R19 isolated from fermented mustard green product of Taiwan.</title>
        <authorList>
            <person name="Lin S.-T."/>
        </authorList>
    </citation>
    <scope>NUCLEOTIDE SEQUENCE [LARGE SCALE GENOMIC DNA]</scope>
    <source>
        <strain evidence="2 3">BCRC 81127</strain>
    </source>
</reference>
<proteinExistence type="predicted"/>
<dbReference type="RefSeq" id="WP_135374035.1">
    <property type="nucleotide sequence ID" value="NZ_RKLY01000031.1"/>
</dbReference>